<dbReference type="PANTHER" id="PTHR43415">
    <property type="entry name" value="SPERMIDINE N(1)-ACETYLTRANSFERASE"/>
    <property type="match status" value="1"/>
</dbReference>
<evidence type="ECO:0000259" key="1">
    <source>
        <dbReference type="PROSITE" id="PS51186"/>
    </source>
</evidence>
<dbReference type="Pfam" id="PF13302">
    <property type="entry name" value="Acetyltransf_3"/>
    <property type="match status" value="1"/>
</dbReference>
<dbReference type="InterPro" id="IPR016181">
    <property type="entry name" value="Acyl_CoA_acyltransferase"/>
</dbReference>
<dbReference type="EMBL" id="NDYC01000004">
    <property type="protein sequence ID" value="OXZ29106.1"/>
    <property type="molecule type" value="Genomic_DNA"/>
</dbReference>
<evidence type="ECO:0000313" key="2">
    <source>
        <dbReference type="EMBL" id="OXZ29106.1"/>
    </source>
</evidence>
<dbReference type="Proteomes" id="UP000215413">
    <property type="component" value="Unassembled WGS sequence"/>
</dbReference>
<gene>
    <name evidence="2" type="ORF">B9N49_00345</name>
</gene>
<dbReference type="AlphaFoldDB" id="A0A233V9Q2"/>
<sequence>MITTERLTLEDFTLDDAFEIEQWGKHTDERLIDYNLSDLDDFEIKMWYRQKREMKTQKYFAIRNKSRKLVGYVGLKQYDKFTKTAFLGIVLDPNEMDKSYGEESIKALINMGFTVYGLDRIFLNVNNFNKRAIKCYEKCGFRKFCSYEEVFENQRLDTHDEEFDEFFIVKDGTIFSKNTTMAIDNKR</sequence>
<organism evidence="2 3">
    <name type="scientific">Finegoldia magna</name>
    <name type="common">Peptostreptococcus magnus</name>
    <dbReference type="NCBI Taxonomy" id="1260"/>
    <lineage>
        <taxon>Bacteria</taxon>
        <taxon>Bacillati</taxon>
        <taxon>Bacillota</taxon>
        <taxon>Tissierellia</taxon>
        <taxon>Tissierellales</taxon>
        <taxon>Peptoniphilaceae</taxon>
        <taxon>Finegoldia</taxon>
    </lineage>
</organism>
<dbReference type="PROSITE" id="PS51186">
    <property type="entry name" value="GNAT"/>
    <property type="match status" value="1"/>
</dbReference>
<accession>A0A233V9Q2</accession>
<protein>
    <submittedName>
        <fullName evidence="2">GNAT family N-acetyltransferase</fullName>
    </submittedName>
</protein>
<reference evidence="3" key="1">
    <citation type="submission" date="2017-04" db="EMBL/GenBank/DDBJ databases">
        <title>Finegoldia magna isolated from orthopedic joint implant-associated infections.</title>
        <authorList>
            <person name="Bjorklund S."/>
            <person name="Bruggemann H."/>
            <person name="Jensen A."/>
            <person name="Hellmark B."/>
            <person name="Soderquist B."/>
        </authorList>
    </citation>
    <scope>NUCLEOTIDE SEQUENCE [LARGE SCALE GENOMIC DNA]</scope>
    <source>
        <strain evidence="3">CCUG 54800</strain>
    </source>
</reference>
<dbReference type="SUPFAM" id="SSF55729">
    <property type="entry name" value="Acyl-CoA N-acyltransferases (Nat)"/>
    <property type="match status" value="1"/>
</dbReference>
<comment type="caution">
    <text evidence="2">The sequence shown here is derived from an EMBL/GenBank/DDBJ whole genome shotgun (WGS) entry which is preliminary data.</text>
</comment>
<dbReference type="Gene3D" id="3.40.630.30">
    <property type="match status" value="1"/>
</dbReference>
<dbReference type="InterPro" id="IPR000182">
    <property type="entry name" value="GNAT_dom"/>
</dbReference>
<name>A0A233V9Q2_FINMA</name>
<dbReference type="RefSeq" id="WP_094205052.1">
    <property type="nucleotide sequence ID" value="NZ_JAWGQP010000051.1"/>
</dbReference>
<proteinExistence type="predicted"/>
<keyword evidence="2" id="KW-0808">Transferase</keyword>
<evidence type="ECO:0000313" key="3">
    <source>
        <dbReference type="Proteomes" id="UP000215413"/>
    </source>
</evidence>
<dbReference type="PANTHER" id="PTHR43415:SF3">
    <property type="entry name" value="GNAT-FAMILY ACETYLTRANSFERASE"/>
    <property type="match status" value="1"/>
</dbReference>
<dbReference type="GO" id="GO:0016747">
    <property type="term" value="F:acyltransferase activity, transferring groups other than amino-acyl groups"/>
    <property type="evidence" value="ECO:0007669"/>
    <property type="project" value="InterPro"/>
</dbReference>
<feature type="domain" description="N-acetyltransferase" evidence="1">
    <location>
        <begin position="7"/>
        <end position="157"/>
    </location>
</feature>